<gene>
    <name evidence="2" type="ORF">M0R45_009839</name>
</gene>
<accession>A0AAW1Y863</accession>
<dbReference type="EMBL" id="JBEDUW010000002">
    <property type="protein sequence ID" value="KAK9944265.1"/>
    <property type="molecule type" value="Genomic_DNA"/>
</dbReference>
<evidence type="ECO:0000313" key="2">
    <source>
        <dbReference type="EMBL" id="KAK9944265.1"/>
    </source>
</evidence>
<name>A0AAW1Y863_RUBAR</name>
<comment type="caution">
    <text evidence="2">The sequence shown here is derived from an EMBL/GenBank/DDBJ whole genome shotgun (WGS) entry which is preliminary data.</text>
</comment>
<feature type="compositionally biased region" description="Polar residues" evidence="1">
    <location>
        <begin position="1"/>
        <end position="12"/>
    </location>
</feature>
<dbReference type="Proteomes" id="UP001457282">
    <property type="component" value="Unassembled WGS sequence"/>
</dbReference>
<feature type="region of interest" description="Disordered" evidence="1">
    <location>
        <begin position="1"/>
        <end position="28"/>
    </location>
</feature>
<organism evidence="2 3">
    <name type="scientific">Rubus argutus</name>
    <name type="common">Southern blackberry</name>
    <dbReference type="NCBI Taxonomy" id="59490"/>
    <lineage>
        <taxon>Eukaryota</taxon>
        <taxon>Viridiplantae</taxon>
        <taxon>Streptophyta</taxon>
        <taxon>Embryophyta</taxon>
        <taxon>Tracheophyta</taxon>
        <taxon>Spermatophyta</taxon>
        <taxon>Magnoliopsida</taxon>
        <taxon>eudicotyledons</taxon>
        <taxon>Gunneridae</taxon>
        <taxon>Pentapetalae</taxon>
        <taxon>rosids</taxon>
        <taxon>fabids</taxon>
        <taxon>Rosales</taxon>
        <taxon>Rosaceae</taxon>
        <taxon>Rosoideae</taxon>
        <taxon>Rosoideae incertae sedis</taxon>
        <taxon>Rubus</taxon>
    </lineage>
</organism>
<proteinExistence type="predicted"/>
<reference evidence="2 3" key="1">
    <citation type="journal article" date="2023" name="G3 (Bethesda)">
        <title>A chromosome-length genome assembly and annotation of blackberry (Rubus argutus, cv. 'Hillquist').</title>
        <authorList>
            <person name="Bruna T."/>
            <person name="Aryal R."/>
            <person name="Dudchenko O."/>
            <person name="Sargent D.J."/>
            <person name="Mead D."/>
            <person name="Buti M."/>
            <person name="Cavallini A."/>
            <person name="Hytonen T."/>
            <person name="Andres J."/>
            <person name="Pham M."/>
            <person name="Weisz D."/>
            <person name="Mascagni F."/>
            <person name="Usai G."/>
            <person name="Natali L."/>
            <person name="Bassil N."/>
            <person name="Fernandez G.E."/>
            <person name="Lomsadze A."/>
            <person name="Armour M."/>
            <person name="Olukolu B."/>
            <person name="Poorten T."/>
            <person name="Britton C."/>
            <person name="Davik J."/>
            <person name="Ashrafi H."/>
            <person name="Aiden E.L."/>
            <person name="Borodovsky M."/>
            <person name="Worthington M."/>
        </authorList>
    </citation>
    <scope>NUCLEOTIDE SEQUENCE [LARGE SCALE GENOMIC DNA]</scope>
    <source>
        <strain evidence="2">PI 553951</strain>
    </source>
</reference>
<protein>
    <submittedName>
        <fullName evidence="2">Uncharacterized protein</fullName>
    </submittedName>
</protein>
<evidence type="ECO:0000313" key="3">
    <source>
        <dbReference type="Proteomes" id="UP001457282"/>
    </source>
</evidence>
<dbReference type="AlphaFoldDB" id="A0AAW1Y863"/>
<sequence>MAEGTNCITSQIGKRPREEKRRPAARDGLAANTVDWAIGSNVEDQQRRARQQWIGEGAELLHGLMEKRSGGGDDVMAGQIWFWVHGGAGKEIYGGGEEVRDGLDVAEKKSMG</sequence>
<keyword evidence="3" id="KW-1185">Reference proteome</keyword>
<evidence type="ECO:0000256" key="1">
    <source>
        <dbReference type="SAM" id="MobiDB-lite"/>
    </source>
</evidence>
<feature type="compositionally biased region" description="Basic and acidic residues" evidence="1">
    <location>
        <begin position="15"/>
        <end position="25"/>
    </location>
</feature>